<sequence>FCFSEPRCGPMTGAGGEPLPMQSTISPAMTESDLPQPLVVRTPSVSLMKWPSTPSPTKNTTPSRQVSFNYGNDGNNGETARTLSGLDRDCFIIPVHSLDRFLPAGVPMPVETSSDWKFPRKEISRKFACHGESPLVQPLFKQRVTAGELVNEVAQAKSAVTGMLLANMERCGE</sequence>
<evidence type="ECO:0000256" key="1">
    <source>
        <dbReference type="SAM" id="MobiDB-lite"/>
    </source>
</evidence>
<reference evidence="2" key="1">
    <citation type="journal article" date="2023" name="Insect Mol. Biol.">
        <title>Genome sequencing provides insights into the evolution of gene families encoding plant cell wall-degrading enzymes in longhorned beetles.</title>
        <authorList>
            <person name="Shin N.R."/>
            <person name="Okamura Y."/>
            <person name="Kirsch R."/>
            <person name="Pauchet Y."/>
        </authorList>
    </citation>
    <scope>NUCLEOTIDE SEQUENCE</scope>
    <source>
        <strain evidence="2">RBIC_L_NR</strain>
    </source>
</reference>
<gene>
    <name evidence="2" type="ORF">NQ314_013386</name>
</gene>
<dbReference type="AlphaFoldDB" id="A0AAV8X722"/>
<feature type="non-terminal residue" evidence="2">
    <location>
        <position position="1"/>
    </location>
</feature>
<evidence type="ECO:0000313" key="3">
    <source>
        <dbReference type="Proteomes" id="UP001162156"/>
    </source>
</evidence>
<feature type="compositionally biased region" description="Polar residues" evidence="1">
    <location>
        <begin position="64"/>
        <end position="79"/>
    </location>
</feature>
<dbReference type="Proteomes" id="UP001162156">
    <property type="component" value="Unassembled WGS sequence"/>
</dbReference>
<keyword evidence="3" id="KW-1185">Reference proteome</keyword>
<evidence type="ECO:0000313" key="2">
    <source>
        <dbReference type="EMBL" id="KAJ8934345.1"/>
    </source>
</evidence>
<dbReference type="EMBL" id="JANEYF010003732">
    <property type="protein sequence ID" value="KAJ8934345.1"/>
    <property type="molecule type" value="Genomic_DNA"/>
</dbReference>
<proteinExistence type="predicted"/>
<feature type="compositionally biased region" description="Low complexity" evidence="1">
    <location>
        <begin position="51"/>
        <end position="63"/>
    </location>
</feature>
<comment type="caution">
    <text evidence="2">The sequence shown here is derived from an EMBL/GenBank/DDBJ whole genome shotgun (WGS) entry which is preliminary data.</text>
</comment>
<organism evidence="2 3">
    <name type="scientific">Rhamnusium bicolor</name>
    <dbReference type="NCBI Taxonomy" id="1586634"/>
    <lineage>
        <taxon>Eukaryota</taxon>
        <taxon>Metazoa</taxon>
        <taxon>Ecdysozoa</taxon>
        <taxon>Arthropoda</taxon>
        <taxon>Hexapoda</taxon>
        <taxon>Insecta</taxon>
        <taxon>Pterygota</taxon>
        <taxon>Neoptera</taxon>
        <taxon>Endopterygota</taxon>
        <taxon>Coleoptera</taxon>
        <taxon>Polyphaga</taxon>
        <taxon>Cucujiformia</taxon>
        <taxon>Chrysomeloidea</taxon>
        <taxon>Cerambycidae</taxon>
        <taxon>Lepturinae</taxon>
        <taxon>Rhagiini</taxon>
        <taxon>Rhamnusium</taxon>
    </lineage>
</organism>
<protein>
    <submittedName>
        <fullName evidence="2">Uncharacterized protein</fullName>
    </submittedName>
</protein>
<accession>A0AAV8X722</accession>
<feature type="region of interest" description="Disordered" evidence="1">
    <location>
        <begin position="1"/>
        <end position="79"/>
    </location>
</feature>
<name>A0AAV8X722_9CUCU</name>